<gene>
    <name evidence="2" type="ORF">ENU43_07405</name>
</gene>
<dbReference type="AlphaFoldDB" id="A0A7J3G6X7"/>
<dbReference type="EMBL" id="DTCM01000087">
    <property type="protein sequence ID" value="HGL41468.1"/>
    <property type="molecule type" value="Genomic_DNA"/>
</dbReference>
<name>A0A7J3G6X7_CALS0</name>
<keyword evidence="1" id="KW-0472">Membrane</keyword>
<comment type="caution">
    <text evidence="2">The sequence shown here is derived from an EMBL/GenBank/DDBJ whole genome shotgun (WGS) entry which is preliminary data.</text>
</comment>
<protein>
    <submittedName>
        <fullName evidence="2">Uncharacterized protein</fullName>
    </submittedName>
</protein>
<feature type="transmembrane region" description="Helical" evidence="1">
    <location>
        <begin position="12"/>
        <end position="31"/>
    </location>
</feature>
<keyword evidence="1" id="KW-1133">Transmembrane helix</keyword>
<accession>A0A7J3G6X7</accession>
<feature type="transmembrane region" description="Helical" evidence="1">
    <location>
        <begin position="99"/>
        <end position="119"/>
    </location>
</feature>
<feature type="transmembrane region" description="Helical" evidence="1">
    <location>
        <begin position="245"/>
        <end position="266"/>
    </location>
</feature>
<reference evidence="2" key="1">
    <citation type="journal article" date="2020" name="mSystems">
        <title>Genome- and Community-Level Interaction Insights into Carbon Utilization and Element Cycling Functions of Hydrothermarchaeota in Hydrothermal Sediment.</title>
        <authorList>
            <person name="Zhou Z."/>
            <person name="Liu Y."/>
            <person name="Xu W."/>
            <person name="Pan J."/>
            <person name="Luo Z.H."/>
            <person name="Li M."/>
        </authorList>
    </citation>
    <scope>NUCLEOTIDE SEQUENCE [LARGE SCALE GENOMIC DNA]</scope>
    <source>
        <strain evidence="2">SpSt-669</strain>
    </source>
</reference>
<feature type="transmembrane region" description="Helical" evidence="1">
    <location>
        <begin position="43"/>
        <end position="64"/>
    </location>
</feature>
<feature type="transmembrane region" description="Helical" evidence="1">
    <location>
        <begin position="150"/>
        <end position="172"/>
    </location>
</feature>
<feature type="transmembrane region" description="Helical" evidence="1">
    <location>
        <begin position="179"/>
        <end position="198"/>
    </location>
</feature>
<evidence type="ECO:0000313" key="2">
    <source>
        <dbReference type="EMBL" id="HGL41468.1"/>
    </source>
</evidence>
<organism evidence="2">
    <name type="scientific">Caldiarchaeum subterraneum</name>
    <dbReference type="NCBI Taxonomy" id="311458"/>
    <lineage>
        <taxon>Archaea</taxon>
        <taxon>Nitrososphaerota</taxon>
        <taxon>Candidatus Caldarchaeales</taxon>
        <taxon>Candidatus Caldarchaeaceae</taxon>
        <taxon>Candidatus Caldarchaeum</taxon>
    </lineage>
</organism>
<feature type="transmembrane region" description="Helical" evidence="1">
    <location>
        <begin position="126"/>
        <end position="144"/>
    </location>
</feature>
<proteinExistence type="predicted"/>
<keyword evidence="1" id="KW-0812">Transmembrane</keyword>
<sequence length="280" mass="27965">MISCTYAGLGEYAAVAWALVSLGYAVGLALHRTPLPGGSGSSWGGHLISYSLVAAGVVAVLGVANSINGLINIVSSSIAAPRIECSDLPTLYLTVGNKAFSLLAIITGIGMGTALIPIVGPAIANIFSVIASLPGLALSVTLITSFTLMVFLTVFGSLAVVLAPLGVALLAVPGGKLRGIGAWFIAASIAFVAAGPYIPAIGLLACGAGEANACSLADFVLPNPQNVFDLVAWLLNPENNTLMKMWRFALGSLAGWGIVTAAAAALSKGIGGVAASLGFG</sequence>
<evidence type="ECO:0000256" key="1">
    <source>
        <dbReference type="SAM" id="Phobius"/>
    </source>
</evidence>